<protein>
    <submittedName>
        <fullName evidence="3">Uncharacterized protein</fullName>
    </submittedName>
</protein>
<evidence type="ECO:0000313" key="4">
    <source>
        <dbReference type="Proteomes" id="UP000252118"/>
    </source>
</evidence>
<evidence type="ECO:0000313" key="3">
    <source>
        <dbReference type="EMBL" id="RBP04742.1"/>
    </source>
</evidence>
<dbReference type="EMBL" id="QNRJ01000005">
    <property type="protein sequence ID" value="RBP04742.1"/>
    <property type="molecule type" value="Genomic_DNA"/>
</dbReference>
<evidence type="ECO:0000256" key="1">
    <source>
        <dbReference type="SAM" id="MobiDB-lite"/>
    </source>
</evidence>
<dbReference type="AlphaFoldDB" id="A0A366EQP5"/>
<gene>
    <name evidence="3" type="ORF">DET59_10529</name>
</gene>
<accession>A0A366EQP5</accession>
<dbReference type="RefSeq" id="WP_113969196.1">
    <property type="nucleotide sequence ID" value="NZ_QNRJ01000005.1"/>
</dbReference>
<evidence type="ECO:0000256" key="2">
    <source>
        <dbReference type="SAM" id="Phobius"/>
    </source>
</evidence>
<name>A0A366EQP5_9BACI</name>
<comment type="caution">
    <text evidence="3">The sequence shown here is derived from an EMBL/GenBank/DDBJ whole genome shotgun (WGS) entry which is preliminary data.</text>
</comment>
<sequence length="437" mass="50321">MNKDPLHNIKDEIEREVFKNSDPISQKRAIMTKIRNEKQKNSSVKSIFINLGVPLCIILILSILGSSYLFKEELVKENEKEKEEPAELTYVPTDEWDDKITDEKALIRKSATPTEDVKENQEKEAEALPEKKEEEDKNEPVDAPPLPAFDFSMILINPNDFKEKAANGTFVGSPFTIGDSMDEIQEAYKDRYEDLNIMKGHRSYDQIENYLLHFQAEKKLAQVRSDISPSYKLDKVISILGEPYYFMNALEGVYSANYLYGEYIVEMEFQGNNTLKPYSMEEIQFIDRESIITSVALFKNDGRTGSLSKDVKYLGEEEPMEFRPEWFNEARDYIVQNTVSHAVILHSQQDPLEFNIVVPQETPEDEMRAIANQFLKRLTDVSNKAIKEGTIWNDYTYVIHIENSINGYYDTGLSNSKSTHEGGYPDINWMGDLSSIE</sequence>
<feature type="region of interest" description="Disordered" evidence="1">
    <location>
        <begin position="108"/>
        <end position="145"/>
    </location>
</feature>
<dbReference type="OrthoDB" id="2775191at2"/>
<keyword evidence="2" id="KW-0472">Membrane</keyword>
<keyword evidence="2" id="KW-1133">Transmembrane helix</keyword>
<keyword evidence="2" id="KW-0812">Transmembrane</keyword>
<organism evidence="3 4">
    <name type="scientific">Rossellomorea aquimaris</name>
    <dbReference type="NCBI Taxonomy" id="189382"/>
    <lineage>
        <taxon>Bacteria</taxon>
        <taxon>Bacillati</taxon>
        <taxon>Bacillota</taxon>
        <taxon>Bacilli</taxon>
        <taxon>Bacillales</taxon>
        <taxon>Bacillaceae</taxon>
        <taxon>Rossellomorea</taxon>
    </lineage>
</organism>
<feature type="transmembrane region" description="Helical" evidence="2">
    <location>
        <begin position="47"/>
        <end position="70"/>
    </location>
</feature>
<feature type="compositionally biased region" description="Basic and acidic residues" evidence="1">
    <location>
        <begin position="115"/>
        <end position="140"/>
    </location>
</feature>
<reference evidence="3 4" key="1">
    <citation type="submission" date="2018-06" db="EMBL/GenBank/DDBJ databases">
        <title>Freshwater and sediment microbial communities from various areas in North America, analyzing microbe dynamics in response to fracking.</title>
        <authorList>
            <person name="Lamendella R."/>
        </authorList>
    </citation>
    <scope>NUCLEOTIDE SEQUENCE [LARGE SCALE GENOMIC DNA]</scope>
    <source>
        <strain evidence="3 4">97B</strain>
    </source>
</reference>
<dbReference type="Proteomes" id="UP000252118">
    <property type="component" value="Unassembled WGS sequence"/>
</dbReference>
<proteinExistence type="predicted"/>